<organism evidence="1 2">
    <name type="scientific">Diphasiastrum complanatum</name>
    <name type="common">Issler's clubmoss</name>
    <name type="synonym">Lycopodium complanatum</name>
    <dbReference type="NCBI Taxonomy" id="34168"/>
    <lineage>
        <taxon>Eukaryota</taxon>
        <taxon>Viridiplantae</taxon>
        <taxon>Streptophyta</taxon>
        <taxon>Embryophyta</taxon>
        <taxon>Tracheophyta</taxon>
        <taxon>Lycopodiopsida</taxon>
        <taxon>Lycopodiales</taxon>
        <taxon>Lycopodiaceae</taxon>
        <taxon>Lycopodioideae</taxon>
        <taxon>Diphasiastrum</taxon>
    </lineage>
</organism>
<comment type="caution">
    <text evidence="1">The sequence shown here is derived from an EMBL/GenBank/DDBJ whole genome shotgun (WGS) entry which is preliminary data.</text>
</comment>
<proteinExistence type="predicted"/>
<keyword evidence="2" id="KW-1185">Reference proteome</keyword>
<evidence type="ECO:0000313" key="2">
    <source>
        <dbReference type="Proteomes" id="UP001162992"/>
    </source>
</evidence>
<name>A0ACC2E624_DIPCM</name>
<reference evidence="2" key="1">
    <citation type="journal article" date="2024" name="Proc. Natl. Acad. Sci. U.S.A.">
        <title>Extraordinary preservation of gene collinearity over three hundred million years revealed in homosporous lycophytes.</title>
        <authorList>
            <person name="Li C."/>
            <person name="Wickell D."/>
            <person name="Kuo L.Y."/>
            <person name="Chen X."/>
            <person name="Nie B."/>
            <person name="Liao X."/>
            <person name="Peng D."/>
            <person name="Ji J."/>
            <person name="Jenkins J."/>
            <person name="Williams M."/>
            <person name="Shu S."/>
            <person name="Plott C."/>
            <person name="Barry K."/>
            <person name="Rajasekar S."/>
            <person name="Grimwood J."/>
            <person name="Han X."/>
            <person name="Sun S."/>
            <person name="Hou Z."/>
            <person name="He W."/>
            <person name="Dai G."/>
            <person name="Sun C."/>
            <person name="Schmutz J."/>
            <person name="Leebens-Mack J.H."/>
            <person name="Li F.W."/>
            <person name="Wang L."/>
        </authorList>
    </citation>
    <scope>NUCLEOTIDE SEQUENCE [LARGE SCALE GENOMIC DNA]</scope>
    <source>
        <strain evidence="2">cv. PW_Plant_1</strain>
    </source>
</reference>
<evidence type="ECO:0000313" key="1">
    <source>
        <dbReference type="EMBL" id="KAJ7561942.1"/>
    </source>
</evidence>
<accession>A0ACC2E624</accession>
<sequence length="296" mass="32977">MPFILSLRDGPAFVVRTQMSHCGWAPSARGATSFAPLSRPATTHGWLSSQICNRSFCEQSISRVSLKPIRPNHILTMGYAMDATVGDDADEIPGPPPVFPRIYVRDPYKLLGISHDASEMEVQEARTYLMNEYGRHERSREAIDAAHDKIIFASYRERKRSKINLKSNLKKKLSESPVWVQKLANLIEVPTSTIIMRRAALFALLAIWSIMKSAEGGPAFQVAVSLGLCIYFINDRVKSLGRAAILGLGSLVVGWLFGSFVVPALPTYLLPRSWSLELLTALISYVCLWFACTFLK</sequence>
<gene>
    <name evidence="1" type="ORF">O6H91_03G048500</name>
</gene>
<dbReference type="EMBL" id="CM055094">
    <property type="protein sequence ID" value="KAJ7561942.1"/>
    <property type="molecule type" value="Genomic_DNA"/>
</dbReference>
<dbReference type="Proteomes" id="UP001162992">
    <property type="component" value="Chromosome 3"/>
</dbReference>
<protein>
    <submittedName>
        <fullName evidence="1">Uncharacterized protein</fullName>
    </submittedName>
</protein>